<keyword evidence="2" id="KW-1185">Reference proteome</keyword>
<evidence type="ECO:0008006" key="3">
    <source>
        <dbReference type="Google" id="ProtNLM"/>
    </source>
</evidence>
<dbReference type="Pfam" id="PF01992">
    <property type="entry name" value="vATP-synt_AC39"/>
    <property type="match status" value="1"/>
</dbReference>
<evidence type="ECO:0000313" key="2">
    <source>
        <dbReference type="Proteomes" id="UP000324705"/>
    </source>
</evidence>
<accession>A0A9R1QH55</accession>
<evidence type="ECO:0000313" key="1">
    <source>
        <dbReference type="EMBL" id="VAH77199.1"/>
    </source>
</evidence>
<dbReference type="InterPro" id="IPR016727">
    <property type="entry name" value="ATPase_V0-cplx_dsu"/>
</dbReference>
<dbReference type="SUPFAM" id="SSF103486">
    <property type="entry name" value="V-type ATP synthase subunit C"/>
    <property type="match status" value="1"/>
</dbReference>
<dbReference type="AlphaFoldDB" id="A0A9R1QH55"/>
<dbReference type="GO" id="GO:0046961">
    <property type="term" value="F:proton-transporting ATPase activity, rotational mechanism"/>
    <property type="evidence" value="ECO:0007669"/>
    <property type="project" value="InterPro"/>
</dbReference>
<dbReference type="Proteomes" id="UP000324705">
    <property type="component" value="Chromosome 3B"/>
</dbReference>
<dbReference type="PANTHER" id="PTHR11028">
    <property type="entry name" value="VACUOLAR ATP SYNTHASE SUBUNIT AC39"/>
    <property type="match status" value="1"/>
</dbReference>
<reference evidence="1 2" key="1">
    <citation type="submission" date="2017-09" db="EMBL/GenBank/DDBJ databases">
        <authorList>
            <consortium name="International Durum Wheat Genome Sequencing Consortium (IDWGSC)"/>
            <person name="Milanesi L."/>
        </authorList>
    </citation>
    <scope>NUCLEOTIDE SEQUENCE [LARGE SCALE GENOMIC DNA]</scope>
    <source>
        <strain evidence="2">cv. Svevo</strain>
    </source>
</reference>
<dbReference type="EMBL" id="LT934116">
    <property type="protein sequence ID" value="VAH77199.1"/>
    <property type="molecule type" value="Genomic_DNA"/>
</dbReference>
<dbReference type="InterPro" id="IPR002843">
    <property type="entry name" value="ATPase_V0-cplx_csu/dsu"/>
</dbReference>
<dbReference type="Gramene" id="TRITD3Bv1G123270.1">
    <property type="protein sequence ID" value="TRITD3Bv1G123270.1"/>
    <property type="gene ID" value="TRITD3Bv1G123270"/>
</dbReference>
<dbReference type="GO" id="GO:0033179">
    <property type="term" value="C:proton-transporting V-type ATPase, V0 domain"/>
    <property type="evidence" value="ECO:0007669"/>
    <property type="project" value="InterPro"/>
</dbReference>
<gene>
    <name evidence="1" type="ORF">TRITD_3Bv1G123270</name>
</gene>
<proteinExistence type="predicted"/>
<protein>
    <recommendedName>
        <fullName evidence="3">V-type proton ATPase subunit</fullName>
    </recommendedName>
</protein>
<organism evidence="1 2">
    <name type="scientific">Triticum turgidum subsp. durum</name>
    <name type="common">Durum wheat</name>
    <name type="synonym">Triticum durum</name>
    <dbReference type="NCBI Taxonomy" id="4567"/>
    <lineage>
        <taxon>Eukaryota</taxon>
        <taxon>Viridiplantae</taxon>
        <taxon>Streptophyta</taxon>
        <taxon>Embryophyta</taxon>
        <taxon>Tracheophyta</taxon>
        <taxon>Spermatophyta</taxon>
        <taxon>Magnoliopsida</taxon>
        <taxon>Liliopsida</taxon>
        <taxon>Poales</taxon>
        <taxon>Poaceae</taxon>
        <taxon>BOP clade</taxon>
        <taxon>Pooideae</taxon>
        <taxon>Triticodae</taxon>
        <taxon>Triticeae</taxon>
        <taxon>Triticinae</taxon>
        <taxon>Triticum</taxon>
    </lineage>
</organism>
<name>A0A9R1QH55_TRITD</name>
<sequence length="172" mass="19204">MYSWEMLSFNIHDGFLEAIVRGNRSGLLTQADYNNLCQCETLDDIKMHLSATEYGPYLQNGMPRGSFPCLVWVGLGCLVCVDRDSRSRPCQLRSRLANWRFILLGETAPCSASRDCFELALPCLKFLFALWEPLGAGLMSNQTGGVNLRSACKLVILYFPQPTCHRNSVASA</sequence>
<dbReference type="InterPro" id="IPR036079">
    <property type="entry name" value="ATPase_csu/dsu_sf"/>
</dbReference>